<proteinExistence type="inferred from homology"/>
<evidence type="ECO:0000313" key="3">
    <source>
        <dbReference type="EMBL" id="PRZ07695.1"/>
    </source>
</evidence>
<dbReference type="SUPFAM" id="SSF143120">
    <property type="entry name" value="YefM-like"/>
    <property type="match status" value="1"/>
</dbReference>
<comment type="caution">
    <text evidence="3">The sequence shown here is derived from an EMBL/GenBank/DDBJ whole genome shotgun (WGS) entry which is preliminary data.</text>
</comment>
<dbReference type="Proteomes" id="UP000239895">
    <property type="component" value="Unassembled WGS sequence"/>
</dbReference>
<dbReference type="RefSeq" id="WP_106266714.1">
    <property type="nucleotide sequence ID" value="NZ_PVTX01000004.1"/>
</dbReference>
<dbReference type="EMBL" id="PVTX01000004">
    <property type="protein sequence ID" value="PRZ07695.1"/>
    <property type="molecule type" value="Genomic_DNA"/>
</dbReference>
<dbReference type="PANTHER" id="PTHR35377:SF5">
    <property type="entry name" value="ANTITOXIN VAPB46"/>
    <property type="match status" value="1"/>
</dbReference>
<comment type="function">
    <text evidence="2">Antitoxin component of a type II toxin-antitoxin (TA) system.</text>
</comment>
<protein>
    <recommendedName>
        <fullName evidence="2">Antitoxin</fullName>
    </recommendedName>
</protein>
<dbReference type="InterPro" id="IPR051416">
    <property type="entry name" value="phD-YefM_TA_antitoxins"/>
</dbReference>
<sequence length="86" mass="9350">MTTIASRDLRNHTSEILRRVAGGDHVTVTQHGTPVAEIGPVRSTRPRSLRRAELLELLGTVQADPDLRSELAELAGDTTDDLGPIR</sequence>
<evidence type="ECO:0000256" key="2">
    <source>
        <dbReference type="RuleBase" id="RU362080"/>
    </source>
</evidence>
<name>A0ABX5EF12_9MICO</name>
<accession>A0ABX5EF12</accession>
<comment type="similarity">
    <text evidence="1 2">Belongs to the phD/YefM antitoxin family.</text>
</comment>
<evidence type="ECO:0000313" key="4">
    <source>
        <dbReference type="Proteomes" id="UP000239895"/>
    </source>
</evidence>
<organism evidence="3 4">
    <name type="scientific">Isoptericola halotolerans</name>
    <dbReference type="NCBI Taxonomy" id="300560"/>
    <lineage>
        <taxon>Bacteria</taxon>
        <taxon>Bacillati</taxon>
        <taxon>Actinomycetota</taxon>
        <taxon>Actinomycetes</taxon>
        <taxon>Micrococcales</taxon>
        <taxon>Promicromonosporaceae</taxon>
        <taxon>Isoptericola</taxon>
    </lineage>
</organism>
<keyword evidence="4" id="KW-1185">Reference proteome</keyword>
<dbReference type="NCBIfam" id="TIGR01552">
    <property type="entry name" value="phd_fam"/>
    <property type="match status" value="1"/>
</dbReference>
<reference evidence="3 4" key="1">
    <citation type="submission" date="2018-03" db="EMBL/GenBank/DDBJ databases">
        <title>Comparative analysis of microorganisms from saline springs in Andes Mountain Range, Colombia.</title>
        <authorList>
            <person name="Rubin E."/>
        </authorList>
    </citation>
    <scope>NUCLEOTIDE SEQUENCE [LARGE SCALE GENOMIC DNA]</scope>
    <source>
        <strain evidence="3 4">CG 23</strain>
    </source>
</reference>
<dbReference type="InterPro" id="IPR006442">
    <property type="entry name" value="Antitoxin_Phd/YefM"/>
</dbReference>
<dbReference type="Gene3D" id="3.40.1620.10">
    <property type="entry name" value="YefM-like domain"/>
    <property type="match status" value="1"/>
</dbReference>
<gene>
    <name evidence="3" type="ORF">BCL65_104138</name>
</gene>
<dbReference type="InterPro" id="IPR036165">
    <property type="entry name" value="YefM-like_sf"/>
</dbReference>
<evidence type="ECO:0000256" key="1">
    <source>
        <dbReference type="ARBA" id="ARBA00009981"/>
    </source>
</evidence>
<dbReference type="Pfam" id="PF02604">
    <property type="entry name" value="PhdYeFM_antitox"/>
    <property type="match status" value="1"/>
</dbReference>
<dbReference type="PANTHER" id="PTHR35377">
    <property type="entry name" value="ANTITOXIN VAPB49-RELATED-RELATED"/>
    <property type="match status" value="1"/>
</dbReference>